<evidence type="ECO:0000256" key="5">
    <source>
        <dbReference type="SAM" id="MobiDB-lite"/>
    </source>
</evidence>
<feature type="compositionally biased region" description="Basic and acidic residues" evidence="5">
    <location>
        <begin position="28"/>
        <end position="40"/>
    </location>
</feature>
<dbReference type="CDD" id="cd18577">
    <property type="entry name" value="ABC_6TM_Pgp_ABCB1_D1_like"/>
    <property type="match status" value="1"/>
</dbReference>
<feature type="domain" description="ABC transmembrane type-1" evidence="8">
    <location>
        <begin position="105"/>
        <end position="393"/>
    </location>
</feature>
<dbReference type="PANTHER" id="PTHR24222">
    <property type="entry name" value="ABC TRANSPORTER B FAMILY"/>
    <property type="match status" value="1"/>
</dbReference>
<dbReference type="SUPFAM" id="SSF90123">
    <property type="entry name" value="ABC transporter transmembrane region"/>
    <property type="match status" value="2"/>
</dbReference>
<feature type="transmembrane region" description="Helical" evidence="6">
    <location>
        <begin position="251"/>
        <end position="272"/>
    </location>
</feature>
<evidence type="ECO:0000313" key="10">
    <source>
        <dbReference type="Proteomes" id="UP000516437"/>
    </source>
</evidence>
<feature type="transmembrane region" description="Helical" evidence="6">
    <location>
        <begin position="153"/>
        <end position="173"/>
    </location>
</feature>
<dbReference type="Gene3D" id="3.40.50.300">
    <property type="entry name" value="P-loop containing nucleotide triphosphate hydrolases"/>
    <property type="match status" value="2"/>
</dbReference>
<reference evidence="9 10" key="1">
    <citation type="journal article" date="2019" name="Plant Biotechnol. J.">
        <title>The red bayberry genome and genetic basis of sex determination.</title>
        <authorList>
            <person name="Jia H.M."/>
            <person name="Jia H.J."/>
            <person name="Cai Q.L."/>
            <person name="Wang Y."/>
            <person name="Zhao H.B."/>
            <person name="Yang W.F."/>
            <person name="Wang G.Y."/>
            <person name="Li Y.H."/>
            <person name="Zhan D.L."/>
            <person name="Shen Y.T."/>
            <person name="Niu Q.F."/>
            <person name="Chang L."/>
            <person name="Qiu J."/>
            <person name="Zhao L."/>
            <person name="Xie H.B."/>
            <person name="Fu W.Y."/>
            <person name="Jin J."/>
            <person name="Li X.W."/>
            <person name="Jiao Y."/>
            <person name="Zhou C.C."/>
            <person name="Tu T."/>
            <person name="Chai C.Y."/>
            <person name="Gao J.L."/>
            <person name="Fan L.J."/>
            <person name="van de Weg E."/>
            <person name="Wang J.Y."/>
            <person name="Gao Z.S."/>
        </authorList>
    </citation>
    <scope>NUCLEOTIDE SEQUENCE [LARGE SCALE GENOMIC DNA]</scope>
    <source>
        <tissue evidence="9">Leaves</tissue>
    </source>
</reference>
<dbReference type="GO" id="GO:0140359">
    <property type="term" value="F:ABC-type transporter activity"/>
    <property type="evidence" value="ECO:0007669"/>
    <property type="project" value="InterPro"/>
</dbReference>
<evidence type="ECO:0000256" key="6">
    <source>
        <dbReference type="SAM" id="Phobius"/>
    </source>
</evidence>
<evidence type="ECO:0000313" key="9">
    <source>
        <dbReference type="EMBL" id="KAB1200427.1"/>
    </source>
</evidence>
<dbReference type="InterPro" id="IPR003439">
    <property type="entry name" value="ABC_transporter-like_ATP-bd"/>
</dbReference>
<feature type="compositionally biased region" description="Polar residues" evidence="5">
    <location>
        <begin position="42"/>
        <end position="53"/>
    </location>
</feature>
<feature type="transmembrane region" description="Helical" evidence="6">
    <location>
        <begin position="371"/>
        <end position="391"/>
    </location>
</feature>
<dbReference type="GO" id="GO:0005886">
    <property type="term" value="C:plasma membrane"/>
    <property type="evidence" value="ECO:0007669"/>
    <property type="project" value="TreeGrafter"/>
</dbReference>
<dbReference type="PANTHER" id="PTHR24222:SF63">
    <property type="entry name" value="ATP BINDING CASSETTE SUBFAMILY B"/>
    <property type="match status" value="1"/>
</dbReference>
<gene>
    <name evidence="9" type="ORF">CJ030_MR0G007250</name>
</gene>
<dbReference type="Pfam" id="PF00005">
    <property type="entry name" value="ABC_tran"/>
    <property type="match status" value="2"/>
</dbReference>
<feature type="region of interest" description="Disordered" evidence="5">
    <location>
        <begin position="1"/>
        <end position="82"/>
    </location>
</feature>
<feature type="domain" description="ABC transporter" evidence="7">
    <location>
        <begin position="428"/>
        <end position="713"/>
    </location>
</feature>
<feature type="compositionally biased region" description="Basic and acidic residues" evidence="5">
    <location>
        <begin position="69"/>
        <end position="82"/>
    </location>
</feature>
<dbReference type="SUPFAM" id="SSF52540">
    <property type="entry name" value="P-loop containing nucleoside triphosphate hydrolases"/>
    <property type="match status" value="2"/>
</dbReference>
<dbReference type="InterPro" id="IPR039421">
    <property type="entry name" value="Type_1_exporter"/>
</dbReference>
<keyword evidence="2 6" id="KW-0812">Transmembrane</keyword>
<feature type="transmembrane region" description="Helical" evidence="6">
    <location>
        <begin position="229"/>
        <end position="245"/>
    </location>
</feature>
<keyword evidence="3 6" id="KW-1133">Transmembrane helix</keyword>
<keyword evidence="10" id="KW-1185">Reference proteome</keyword>
<dbReference type="PROSITE" id="PS50929">
    <property type="entry name" value="ABC_TM1F"/>
    <property type="match status" value="2"/>
</dbReference>
<dbReference type="OrthoDB" id="6500128at2759"/>
<sequence length="876" mass="94027">MAVVSGCDGDTNSGMEGNTSTNEATASKAEESSVMHRDQVDSDSSSGDKQTVSGIDGVASANEATASEVKAETENSKSKGNEKSKKVPLYKLFSFADSIDTALMIFGTIGAIANGQGMPISTILFGSLINSFGSNHSDDKHVVHEVSKVSLKYVYLAVGIGFASFLQVTCWMVTGARQAARMRGLYLRTILRQDVAFFDKETNTGEVIGRMSGDTVLIEDAMGEKVGKFLQLISTFIGGFIVAFAKGWLLTIVMCSSIPLMVTAGAFASLVISNTSSHGQSAYAKAANVVEQTIGAIKTVASFTGENQAITNYRKFLIDAYKSGVHEGLAAGIGVGAVMLIVFGSYALAVYFGAKLILDKGYTGGEVMNVIIAVLSASMSLGQVSPCISAFSAGQAAAFKMFETIERKPEIDPFSTCGKVLDDLCGDIELRDIYFSYPTRPDEQIFQGLSFQIPAGTTAALVGPSGSGKSSVISLIERFYDPQAGEVLIDGINLKDYPAQIARKIIISQWTWQLIRLTLRTTQGSRGSLLAAHTLARSKQGVKQATDDPNKYEISVESFRRPSLRQASHRMSILRSISQGSAGVGSGRSSSLSIAFGFPTGLNLNDTAVEQPDSSPVNPEQVPEAKYEEASQIANDAIGGIRTVASFCAEEKVMKLYEEKCEGPVKAGIKQGLISGIGFGMSFFVLFSVNATTFYAGAQLVKDGKITFSSVFRVYFALTMAASRLSQSSSLTRDFRKAKIATASIFAMLDRNSKIDPSDESGMVLDNVKGEIGLHHVSFKYPTRPDVQIFKDLSLAIRAGKTVALVGESGSGKSTVIALLQRFYDPDSGYITLDEIEINKFRLKWLRQQMGLVSQEPVYSMTPSVLTLPMEKEECN</sequence>
<dbReference type="InterPro" id="IPR036640">
    <property type="entry name" value="ABC1_TM_sf"/>
</dbReference>
<dbReference type="InterPro" id="IPR011527">
    <property type="entry name" value="ABC1_TM_dom"/>
</dbReference>
<comment type="caution">
    <text evidence="9">The sequence shown here is derived from an EMBL/GenBank/DDBJ whole genome shotgun (WGS) entry which is preliminary data.</text>
</comment>
<evidence type="ECO:0000259" key="8">
    <source>
        <dbReference type="PROSITE" id="PS50929"/>
    </source>
</evidence>
<dbReference type="FunFam" id="1.20.1560.10:FF:000044">
    <property type="entry name" value="ABC transporter B family member 9"/>
    <property type="match status" value="1"/>
</dbReference>
<dbReference type="Gene3D" id="1.20.1560.10">
    <property type="entry name" value="ABC transporter type 1, transmembrane domain"/>
    <property type="match status" value="2"/>
</dbReference>
<dbReference type="PROSITE" id="PS50893">
    <property type="entry name" value="ABC_TRANSPORTER_2"/>
    <property type="match status" value="1"/>
</dbReference>
<protein>
    <submittedName>
        <fullName evidence="9">ABC transporter B family member 4</fullName>
    </submittedName>
</protein>
<feature type="transmembrane region" description="Helical" evidence="6">
    <location>
        <begin position="673"/>
        <end position="696"/>
    </location>
</feature>
<proteinExistence type="predicted"/>
<comment type="subcellular location">
    <subcellularLocation>
        <location evidence="1">Membrane</location>
        <topology evidence="1">Multi-pass membrane protein</topology>
    </subcellularLocation>
</comment>
<feature type="domain" description="ABC transmembrane type-1" evidence="8">
    <location>
        <begin position="625"/>
        <end position="737"/>
    </location>
</feature>
<feature type="compositionally biased region" description="Polar residues" evidence="5">
    <location>
        <begin position="10"/>
        <end position="25"/>
    </location>
</feature>
<keyword evidence="4 6" id="KW-0472">Membrane</keyword>
<dbReference type="AlphaFoldDB" id="A0A6A1UKU2"/>
<dbReference type="GO" id="GO:0005524">
    <property type="term" value="F:ATP binding"/>
    <property type="evidence" value="ECO:0007669"/>
    <property type="project" value="InterPro"/>
</dbReference>
<dbReference type="InterPro" id="IPR027417">
    <property type="entry name" value="P-loop_NTPase"/>
</dbReference>
<dbReference type="Proteomes" id="UP000516437">
    <property type="component" value="Unassembled WGS sequence"/>
</dbReference>
<evidence type="ECO:0000256" key="4">
    <source>
        <dbReference type="ARBA" id="ARBA00023136"/>
    </source>
</evidence>
<dbReference type="EMBL" id="RXIC02000163">
    <property type="protein sequence ID" value="KAB1200427.1"/>
    <property type="molecule type" value="Genomic_DNA"/>
</dbReference>
<dbReference type="FunFam" id="1.20.1560.10:FF:000025">
    <property type="entry name" value="ABC transporter B family member 9"/>
    <property type="match status" value="1"/>
</dbReference>
<evidence type="ECO:0000256" key="1">
    <source>
        <dbReference type="ARBA" id="ARBA00004141"/>
    </source>
</evidence>
<dbReference type="GO" id="GO:0016887">
    <property type="term" value="F:ATP hydrolysis activity"/>
    <property type="evidence" value="ECO:0007669"/>
    <property type="project" value="InterPro"/>
</dbReference>
<dbReference type="Pfam" id="PF00664">
    <property type="entry name" value="ABC_membrane"/>
    <property type="match status" value="2"/>
</dbReference>
<organism evidence="9 10">
    <name type="scientific">Morella rubra</name>
    <name type="common">Chinese bayberry</name>
    <dbReference type="NCBI Taxonomy" id="262757"/>
    <lineage>
        <taxon>Eukaryota</taxon>
        <taxon>Viridiplantae</taxon>
        <taxon>Streptophyta</taxon>
        <taxon>Embryophyta</taxon>
        <taxon>Tracheophyta</taxon>
        <taxon>Spermatophyta</taxon>
        <taxon>Magnoliopsida</taxon>
        <taxon>eudicotyledons</taxon>
        <taxon>Gunneridae</taxon>
        <taxon>Pentapetalae</taxon>
        <taxon>rosids</taxon>
        <taxon>fabids</taxon>
        <taxon>Fagales</taxon>
        <taxon>Myricaceae</taxon>
        <taxon>Morella</taxon>
    </lineage>
</organism>
<evidence type="ECO:0000256" key="3">
    <source>
        <dbReference type="ARBA" id="ARBA00022989"/>
    </source>
</evidence>
<name>A0A6A1UKU2_9ROSI</name>
<accession>A0A6A1UKU2</accession>
<evidence type="ECO:0000259" key="7">
    <source>
        <dbReference type="PROSITE" id="PS50893"/>
    </source>
</evidence>
<dbReference type="FunFam" id="3.40.50.300:FF:003496">
    <property type="entry name" value="Cullin-associated NEDD8-dissociated protein 1"/>
    <property type="match status" value="1"/>
</dbReference>
<evidence type="ECO:0000256" key="2">
    <source>
        <dbReference type="ARBA" id="ARBA00022692"/>
    </source>
</evidence>
<feature type="transmembrane region" description="Helical" evidence="6">
    <location>
        <begin position="329"/>
        <end position="351"/>
    </location>
</feature>